<evidence type="ECO:0000313" key="29">
    <source>
        <dbReference type="Proteomes" id="UP001474421"/>
    </source>
</evidence>
<evidence type="ECO:0000256" key="24">
    <source>
        <dbReference type="ARBA" id="ARBA00047969"/>
    </source>
</evidence>
<dbReference type="InterPro" id="IPR006683">
    <property type="entry name" value="Thioestr_dom"/>
</dbReference>
<dbReference type="GO" id="GO:0006631">
    <property type="term" value="P:fatty acid metabolic process"/>
    <property type="evidence" value="ECO:0007669"/>
    <property type="project" value="UniProtKB-KW"/>
</dbReference>
<comment type="caution">
    <text evidence="28">The sequence shown here is derived from an EMBL/GenBank/DDBJ whole genome shotgun (WGS) entry which is preliminary data.</text>
</comment>
<dbReference type="GO" id="GO:0005743">
    <property type="term" value="C:mitochondrial inner membrane"/>
    <property type="evidence" value="ECO:0007669"/>
    <property type="project" value="UniProtKB-SubCell"/>
</dbReference>
<name>A0AAW1ALZ8_CROAD</name>
<evidence type="ECO:0000256" key="25">
    <source>
        <dbReference type="ARBA" id="ARBA00048074"/>
    </source>
</evidence>
<sequence>MGGEQRLCEARAEMSLEWRVVGPDWSRRRLQLILLSRGEGDGEVALTFSSVALWFLAEEALNLAAKEWVTQVMLRNWARLWRGLPCSVTPRNGAQDTISPMGVVHRFSHKVQGDSGAWLYAIETNKDLAVPNPSWSQEMMEQFNQYMEMTKDGSWQKLPSYRSISDHVPEGDPKPELQNDKHRLFLRCVTEEGMGFEYAMFLNLSEKKMAAFFQLGPYLEGPSGYAHGGAIATILDTTLGASAFHISRWVMTANLNLNYKSPVALGSVVRVDSRVDRVEGKKIFVSGEMWSVDKQTLYVQATALFIELQPDSFLRKARDPSSSL</sequence>
<keyword evidence="12" id="KW-0443">Lipid metabolism</keyword>
<evidence type="ECO:0000256" key="1">
    <source>
        <dbReference type="ARBA" id="ARBA00004496"/>
    </source>
</evidence>
<evidence type="ECO:0000256" key="26">
    <source>
        <dbReference type="ARBA" id="ARBA00048180"/>
    </source>
</evidence>
<proteinExistence type="inferred from homology"/>
<comment type="catalytic activity">
    <reaction evidence="24">
        <text>decanoyl-CoA + H2O = decanoate + CoA + H(+)</text>
        <dbReference type="Rhea" id="RHEA:40059"/>
        <dbReference type="ChEBI" id="CHEBI:15377"/>
        <dbReference type="ChEBI" id="CHEBI:15378"/>
        <dbReference type="ChEBI" id="CHEBI:27689"/>
        <dbReference type="ChEBI" id="CHEBI:57287"/>
        <dbReference type="ChEBI" id="CHEBI:61430"/>
    </reaction>
    <physiologicalReaction direction="left-to-right" evidence="24">
        <dbReference type="Rhea" id="RHEA:40060"/>
    </physiologicalReaction>
</comment>
<keyword evidence="13" id="KW-0496">Mitochondrion</keyword>
<evidence type="ECO:0000256" key="6">
    <source>
        <dbReference type="ARBA" id="ARBA00022490"/>
    </source>
</evidence>
<comment type="subcellular location">
    <subcellularLocation>
        <location evidence="3">Cell projection</location>
        <location evidence="3">Ruffle membrane</location>
    </subcellularLocation>
    <subcellularLocation>
        <location evidence="1">Cytoplasm</location>
    </subcellularLocation>
    <subcellularLocation>
        <location evidence="4">Mitochondrion inner membrane</location>
        <topology evidence="4">Peripheral membrane protein</topology>
    </subcellularLocation>
    <subcellularLocation>
        <location evidence="2">Mitochondrion intermembrane space</location>
    </subcellularLocation>
</comment>
<evidence type="ECO:0000256" key="15">
    <source>
        <dbReference type="ARBA" id="ARBA00023273"/>
    </source>
</evidence>
<evidence type="ECO:0000256" key="19">
    <source>
        <dbReference type="ARBA" id="ARBA00038848"/>
    </source>
</evidence>
<evidence type="ECO:0000256" key="2">
    <source>
        <dbReference type="ARBA" id="ARBA00004569"/>
    </source>
</evidence>
<evidence type="ECO:0000256" key="12">
    <source>
        <dbReference type="ARBA" id="ARBA00023098"/>
    </source>
</evidence>
<dbReference type="Gene3D" id="3.10.129.10">
    <property type="entry name" value="Hotdog Thioesterase"/>
    <property type="match status" value="1"/>
</dbReference>
<accession>A0AAW1ALZ8</accession>
<keyword evidence="9" id="KW-0378">Hydrolase</keyword>
<keyword evidence="5" id="KW-1003">Cell membrane</keyword>
<evidence type="ECO:0000256" key="20">
    <source>
        <dbReference type="ARBA" id="ARBA00040123"/>
    </source>
</evidence>
<keyword evidence="14" id="KW-0472">Membrane</keyword>
<dbReference type="AlphaFoldDB" id="A0AAW1ALZ8"/>
<dbReference type="CDD" id="cd03443">
    <property type="entry name" value="PaaI_thioesterase"/>
    <property type="match status" value="1"/>
</dbReference>
<comment type="catalytic activity">
    <reaction evidence="17">
        <text>(9Z)-octadecenoyl-CoA + H2O = (9Z)-octadecenoate + CoA + H(+)</text>
        <dbReference type="Rhea" id="RHEA:40139"/>
        <dbReference type="ChEBI" id="CHEBI:15377"/>
        <dbReference type="ChEBI" id="CHEBI:15378"/>
        <dbReference type="ChEBI" id="CHEBI:30823"/>
        <dbReference type="ChEBI" id="CHEBI:57287"/>
        <dbReference type="ChEBI" id="CHEBI:57387"/>
    </reaction>
    <physiologicalReaction direction="left-to-right" evidence="17">
        <dbReference type="Rhea" id="RHEA:40140"/>
    </physiologicalReaction>
</comment>
<comment type="catalytic activity">
    <reaction evidence="23">
        <text>hexadecanoyl-CoA + H2O = hexadecanoate + CoA + H(+)</text>
        <dbReference type="Rhea" id="RHEA:16645"/>
        <dbReference type="ChEBI" id="CHEBI:7896"/>
        <dbReference type="ChEBI" id="CHEBI:15377"/>
        <dbReference type="ChEBI" id="CHEBI:15378"/>
        <dbReference type="ChEBI" id="CHEBI:57287"/>
        <dbReference type="ChEBI" id="CHEBI:57379"/>
        <dbReference type="EC" id="3.1.2.2"/>
    </reaction>
    <physiologicalReaction direction="left-to-right" evidence="23">
        <dbReference type="Rhea" id="RHEA:16646"/>
    </physiologicalReaction>
</comment>
<evidence type="ECO:0000259" key="27">
    <source>
        <dbReference type="Pfam" id="PF03061"/>
    </source>
</evidence>
<organism evidence="28 29">
    <name type="scientific">Crotalus adamanteus</name>
    <name type="common">Eastern diamondback rattlesnake</name>
    <dbReference type="NCBI Taxonomy" id="8729"/>
    <lineage>
        <taxon>Eukaryota</taxon>
        <taxon>Metazoa</taxon>
        <taxon>Chordata</taxon>
        <taxon>Craniata</taxon>
        <taxon>Vertebrata</taxon>
        <taxon>Euteleostomi</taxon>
        <taxon>Lepidosauria</taxon>
        <taxon>Squamata</taxon>
        <taxon>Bifurcata</taxon>
        <taxon>Unidentata</taxon>
        <taxon>Episquamata</taxon>
        <taxon>Toxicofera</taxon>
        <taxon>Serpentes</taxon>
        <taxon>Colubroidea</taxon>
        <taxon>Viperidae</taxon>
        <taxon>Crotalinae</taxon>
        <taxon>Crotalus</taxon>
    </lineage>
</organism>
<evidence type="ECO:0000256" key="11">
    <source>
        <dbReference type="ARBA" id="ARBA00022946"/>
    </source>
</evidence>
<evidence type="ECO:0000256" key="17">
    <source>
        <dbReference type="ARBA" id="ARBA00037002"/>
    </source>
</evidence>
<comment type="similarity">
    <text evidence="18">Belongs to the THEM4/THEM5 thioesterase family.</text>
</comment>
<dbReference type="InterPro" id="IPR052365">
    <property type="entry name" value="THEM4/THEM5_acyl-CoA_thioest"/>
</dbReference>
<evidence type="ECO:0000256" key="16">
    <source>
        <dbReference type="ARBA" id="ARBA00035852"/>
    </source>
</evidence>
<dbReference type="Proteomes" id="UP001474421">
    <property type="component" value="Unassembled WGS sequence"/>
</dbReference>
<dbReference type="InterPro" id="IPR029069">
    <property type="entry name" value="HotDog_dom_sf"/>
</dbReference>
<comment type="catalytic activity">
    <reaction evidence="26">
        <text>tetradecanoyl-CoA + H2O = tetradecanoate + CoA + H(+)</text>
        <dbReference type="Rhea" id="RHEA:40119"/>
        <dbReference type="ChEBI" id="CHEBI:15377"/>
        <dbReference type="ChEBI" id="CHEBI:15378"/>
        <dbReference type="ChEBI" id="CHEBI:30807"/>
        <dbReference type="ChEBI" id="CHEBI:57287"/>
        <dbReference type="ChEBI" id="CHEBI:57385"/>
    </reaction>
    <physiologicalReaction direction="left-to-right" evidence="26">
        <dbReference type="Rhea" id="RHEA:40120"/>
    </physiologicalReaction>
</comment>
<evidence type="ECO:0000256" key="22">
    <source>
        <dbReference type="ARBA" id="ARBA00047588"/>
    </source>
</evidence>
<dbReference type="PANTHER" id="PTHR12418:SF19">
    <property type="entry name" value="ACYL-COENZYME A THIOESTERASE THEM4"/>
    <property type="match status" value="1"/>
</dbReference>
<evidence type="ECO:0000256" key="14">
    <source>
        <dbReference type="ARBA" id="ARBA00023136"/>
    </source>
</evidence>
<evidence type="ECO:0000256" key="7">
    <source>
        <dbReference type="ARBA" id="ARBA00022703"/>
    </source>
</evidence>
<dbReference type="PANTHER" id="PTHR12418">
    <property type="entry name" value="ACYL-COENZYME A THIOESTERASE THEM4"/>
    <property type="match status" value="1"/>
</dbReference>
<dbReference type="Pfam" id="PF03061">
    <property type="entry name" value="4HBT"/>
    <property type="match status" value="1"/>
</dbReference>
<keyword evidence="6" id="KW-0963">Cytoplasm</keyword>
<keyword evidence="11" id="KW-0809">Transit peptide</keyword>
<evidence type="ECO:0000313" key="28">
    <source>
        <dbReference type="EMBL" id="KAK9390978.1"/>
    </source>
</evidence>
<keyword evidence="29" id="KW-1185">Reference proteome</keyword>
<dbReference type="GO" id="GO:0016787">
    <property type="term" value="F:hydrolase activity"/>
    <property type="evidence" value="ECO:0007669"/>
    <property type="project" value="UniProtKB-KW"/>
</dbReference>
<evidence type="ECO:0000256" key="3">
    <source>
        <dbReference type="ARBA" id="ARBA00004632"/>
    </source>
</evidence>
<evidence type="ECO:0000256" key="4">
    <source>
        <dbReference type="ARBA" id="ARBA00004637"/>
    </source>
</evidence>
<dbReference type="EC" id="3.1.2.2" evidence="19"/>
<evidence type="ECO:0000256" key="10">
    <source>
        <dbReference type="ARBA" id="ARBA00022832"/>
    </source>
</evidence>
<evidence type="ECO:0000256" key="18">
    <source>
        <dbReference type="ARBA" id="ARBA00038456"/>
    </source>
</evidence>
<evidence type="ECO:0000256" key="13">
    <source>
        <dbReference type="ARBA" id="ARBA00023128"/>
    </source>
</evidence>
<keyword evidence="8" id="KW-0999">Mitochondrion inner membrane</keyword>
<protein>
    <recommendedName>
        <fullName evidence="20">Acyl-coenzyme A thioesterase THEM4</fullName>
        <ecNumber evidence="19">3.1.2.2</ecNumber>
    </recommendedName>
    <alternativeName>
        <fullName evidence="21">Thioesterase superfamily member 4</fullName>
    </alternativeName>
</protein>
<dbReference type="GO" id="GO:0032587">
    <property type="term" value="C:ruffle membrane"/>
    <property type="evidence" value="ECO:0007669"/>
    <property type="project" value="UniProtKB-SubCell"/>
</dbReference>
<comment type="catalytic activity">
    <reaction evidence="16">
        <text>(5Z,8Z,11Z,14Z)-eicosatetraenoyl-CoA + H2O = (5Z,8Z,11Z,14Z)-eicosatetraenoate + CoA + H(+)</text>
        <dbReference type="Rhea" id="RHEA:40151"/>
        <dbReference type="ChEBI" id="CHEBI:15377"/>
        <dbReference type="ChEBI" id="CHEBI:15378"/>
        <dbReference type="ChEBI" id="CHEBI:32395"/>
        <dbReference type="ChEBI" id="CHEBI:57287"/>
        <dbReference type="ChEBI" id="CHEBI:57368"/>
    </reaction>
    <physiologicalReaction direction="left-to-right" evidence="16">
        <dbReference type="Rhea" id="RHEA:40152"/>
    </physiologicalReaction>
</comment>
<comment type="catalytic activity">
    <reaction evidence="25">
        <text>dodecanoyl-CoA + H2O = dodecanoate + CoA + H(+)</text>
        <dbReference type="Rhea" id="RHEA:30135"/>
        <dbReference type="ChEBI" id="CHEBI:15377"/>
        <dbReference type="ChEBI" id="CHEBI:15378"/>
        <dbReference type="ChEBI" id="CHEBI:18262"/>
        <dbReference type="ChEBI" id="CHEBI:57287"/>
        <dbReference type="ChEBI" id="CHEBI:57375"/>
    </reaction>
    <physiologicalReaction direction="left-to-right" evidence="25">
        <dbReference type="Rhea" id="RHEA:30136"/>
    </physiologicalReaction>
</comment>
<dbReference type="EMBL" id="JAOTOJ010000019">
    <property type="protein sequence ID" value="KAK9390978.1"/>
    <property type="molecule type" value="Genomic_DNA"/>
</dbReference>
<keyword evidence="10" id="KW-0276">Fatty acid metabolism</keyword>
<feature type="domain" description="Thioesterase" evidence="27">
    <location>
        <begin position="224"/>
        <end position="295"/>
    </location>
</feature>
<dbReference type="GO" id="GO:0005758">
    <property type="term" value="C:mitochondrial intermembrane space"/>
    <property type="evidence" value="ECO:0007669"/>
    <property type="project" value="UniProtKB-SubCell"/>
</dbReference>
<evidence type="ECO:0000256" key="5">
    <source>
        <dbReference type="ARBA" id="ARBA00022475"/>
    </source>
</evidence>
<evidence type="ECO:0000256" key="9">
    <source>
        <dbReference type="ARBA" id="ARBA00022801"/>
    </source>
</evidence>
<keyword evidence="15" id="KW-0966">Cell projection</keyword>
<evidence type="ECO:0000256" key="21">
    <source>
        <dbReference type="ARBA" id="ARBA00043210"/>
    </source>
</evidence>
<dbReference type="SUPFAM" id="SSF54637">
    <property type="entry name" value="Thioesterase/thiol ester dehydrase-isomerase"/>
    <property type="match status" value="1"/>
</dbReference>
<evidence type="ECO:0000256" key="8">
    <source>
        <dbReference type="ARBA" id="ARBA00022792"/>
    </source>
</evidence>
<comment type="catalytic activity">
    <reaction evidence="22">
        <text>octanoyl-CoA + H2O = octanoate + CoA + H(+)</text>
        <dbReference type="Rhea" id="RHEA:30143"/>
        <dbReference type="ChEBI" id="CHEBI:15377"/>
        <dbReference type="ChEBI" id="CHEBI:15378"/>
        <dbReference type="ChEBI" id="CHEBI:25646"/>
        <dbReference type="ChEBI" id="CHEBI:57287"/>
        <dbReference type="ChEBI" id="CHEBI:57386"/>
    </reaction>
    <physiologicalReaction direction="left-to-right" evidence="22">
        <dbReference type="Rhea" id="RHEA:30144"/>
    </physiologicalReaction>
</comment>
<gene>
    <name evidence="28" type="ORF">NXF25_018308</name>
</gene>
<reference evidence="28 29" key="1">
    <citation type="journal article" date="2024" name="Proc. Natl. Acad. Sci. U.S.A.">
        <title>The genetic regulatory architecture and epigenomic basis for age-related changes in rattlesnake venom.</title>
        <authorList>
            <person name="Hogan M.P."/>
            <person name="Holding M.L."/>
            <person name="Nystrom G.S."/>
            <person name="Colston T.J."/>
            <person name="Bartlett D.A."/>
            <person name="Mason A.J."/>
            <person name="Ellsworth S.A."/>
            <person name="Rautsaw R.M."/>
            <person name="Lawrence K.C."/>
            <person name="Strickland J.L."/>
            <person name="He B."/>
            <person name="Fraser P."/>
            <person name="Margres M.J."/>
            <person name="Gilbert D.M."/>
            <person name="Gibbs H.L."/>
            <person name="Parkinson C.L."/>
            <person name="Rokyta D.R."/>
        </authorList>
    </citation>
    <scope>NUCLEOTIDE SEQUENCE [LARGE SCALE GENOMIC DNA]</scope>
    <source>
        <strain evidence="28">DRR0105</strain>
    </source>
</reference>
<keyword evidence="7" id="KW-0053">Apoptosis</keyword>
<dbReference type="GO" id="GO:0006915">
    <property type="term" value="P:apoptotic process"/>
    <property type="evidence" value="ECO:0007669"/>
    <property type="project" value="UniProtKB-KW"/>
</dbReference>
<evidence type="ECO:0000256" key="23">
    <source>
        <dbReference type="ARBA" id="ARBA00047734"/>
    </source>
</evidence>